<keyword evidence="6" id="KW-0342">GTP-binding</keyword>
<keyword evidence="3" id="KW-0479">Metal-binding</keyword>
<dbReference type="AlphaFoldDB" id="A0A3B1CQ91"/>
<name>A0A3B1CQ91_9ZZZZ</name>
<dbReference type="HAMAP" id="MF_00316">
    <property type="entry name" value="MobA"/>
    <property type="match status" value="1"/>
</dbReference>
<keyword evidence="1" id="KW-0963">Cytoplasm</keyword>
<evidence type="ECO:0000256" key="3">
    <source>
        <dbReference type="ARBA" id="ARBA00022723"/>
    </source>
</evidence>
<keyword evidence="9" id="KW-0548">Nucleotidyltransferase</keyword>
<dbReference type="SUPFAM" id="SSF53448">
    <property type="entry name" value="Nucleotide-diphospho-sugar transferases"/>
    <property type="match status" value="1"/>
</dbReference>
<evidence type="ECO:0000256" key="5">
    <source>
        <dbReference type="ARBA" id="ARBA00022842"/>
    </source>
</evidence>
<keyword evidence="7" id="KW-0501">Molybdenum cofactor biosynthesis</keyword>
<feature type="domain" description="MobA-like NTP transferase" evidence="8">
    <location>
        <begin position="7"/>
        <end position="144"/>
    </location>
</feature>
<keyword evidence="4" id="KW-0547">Nucleotide-binding</keyword>
<evidence type="ECO:0000256" key="4">
    <source>
        <dbReference type="ARBA" id="ARBA00022741"/>
    </source>
</evidence>
<protein>
    <submittedName>
        <fullName evidence="9">Molybdenum cofactor guanylyltransferase</fullName>
        <ecNumber evidence="9">2.7.7.77</ecNumber>
    </submittedName>
</protein>
<dbReference type="GO" id="GO:0005525">
    <property type="term" value="F:GTP binding"/>
    <property type="evidence" value="ECO:0007669"/>
    <property type="project" value="UniProtKB-KW"/>
</dbReference>
<organism evidence="9">
    <name type="scientific">hydrothermal vent metagenome</name>
    <dbReference type="NCBI Taxonomy" id="652676"/>
    <lineage>
        <taxon>unclassified sequences</taxon>
        <taxon>metagenomes</taxon>
        <taxon>ecological metagenomes</taxon>
    </lineage>
</organism>
<dbReference type="InterPro" id="IPR013482">
    <property type="entry name" value="Molybde_CF_guanTrfase"/>
</dbReference>
<accession>A0A3B1CQ91</accession>
<evidence type="ECO:0000256" key="1">
    <source>
        <dbReference type="ARBA" id="ARBA00022490"/>
    </source>
</evidence>
<dbReference type="InterPro" id="IPR025877">
    <property type="entry name" value="MobA-like_NTP_Trfase"/>
</dbReference>
<dbReference type="PANTHER" id="PTHR19136">
    <property type="entry name" value="MOLYBDENUM COFACTOR GUANYLYLTRANSFERASE"/>
    <property type="match status" value="1"/>
</dbReference>
<keyword evidence="5" id="KW-0460">Magnesium</keyword>
<dbReference type="EC" id="2.7.7.77" evidence="9"/>
<dbReference type="PANTHER" id="PTHR19136:SF81">
    <property type="entry name" value="MOLYBDENUM COFACTOR GUANYLYLTRANSFERASE"/>
    <property type="match status" value="1"/>
</dbReference>
<dbReference type="EMBL" id="UOGD01000356">
    <property type="protein sequence ID" value="VAX26833.1"/>
    <property type="molecule type" value="Genomic_DNA"/>
</dbReference>
<dbReference type="Pfam" id="PF12804">
    <property type="entry name" value="NTP_transf_3"/>
    <property type="match status" value="1"/>
</dbReference>
<dbReference type="CDD" id="cd02503">
    <property type="entry name" value="MobA"/>
    <property type="match status" value="1"/>
</dbReference>
<dbReference type="GO" id="GO:0046872">
    <property type="term" value="F:metal ion binding"/>
    <property type="evidence" value="ECO:0007669"/>
    <property type="project" value="UniProtKB-KW"/>
</dbReference>
<dbReference type="InterPro" id="IPR029044">
    <property type="entry name" value="Nucleotide-diphossugar_trans"/>
</dbReference>
<evidence type="ECO:0000256" key="7">
    <source>
        <dbReference type="ARBA" id="ARBA00023150"/>
    </source>
</evidence>
<dbReference type="Gene3D" id="3.90.550.10">
    <property type="entry name" value="Spore Coat Polysaccharide Biosynthesis Protein SpsA, Chain A"/>
    <property type="match status" value="1"/>
</dbReference>
<evidence type="ECO:0000256" key="6">
    <source>
        <dbReference type="ARBA" id="ARBA00023134"/>
    </source>
</evidence>
<keyword evidence="2 9" id="KW-0808">Transferase</keyword>
<dbReference type="GO" id="GO:0006777">
    <property type="term" value="P:Mo-molybdopterin cofactor biosynthetic process"/>
    <property type="evidence" value="ECO:0007669"/>
    <property type="project" value="UniProtKB-KW"/>
</dbReference>
<reference evidence="9" key="1">
    <citation type="submission" date="2018-06" db="EMBL/GenBank/DDBJ databases">
        <authorList>
            <person name="Zhirakovskaya E."/>
        </authorList>
    </citation>
    <scope>NUCLEOTIDE SEQUENCE</scope>
</reference>
<dbReference type="GO" id="GO:0061603">
    <property type="term" value="F:molybdenum cofactor guanylyltransferase activity"/>
    <property type="evidence" value="ECO:0007669"/>
    <property type="project" value="UniProtKB-EC"/>
</dbReference>
<evidence type="ECO:0000313" key="9">
    <source>
        <dbReference type="EMBL" id="VAX26833.1"/>
    </source>
</evidence>
<evidence type="ECO:0000259" key="8">
    <source>
        <dbReference type="Pfam" id="PF12804"/>
    </source>
</evidence>
<sequence>MHTDVTCIILAGGKSSRMGQNKALIKLGKKTVIERMIDIVDPIFKEILIITNSPEKFRFLGFPIYEDIYKYKGPLAGIHSGLMHSTTERNFVISCDIPLMTAEMIKYIVEFPTARPVAICQAAGYLQPLAGVYSKIIFNDLDEHLKYFDKLSSEGKIKHKKNCGMHDFLDSINSEIIYPGSLDFYSDDLFFNMNSREDYENAIHHFDTG</sequence>
<proteinExistence type="inferred from homology"/>
<gene>
    <name evidence="9" type="ORF">MNBD_IGNAVI01-17</name>
</gene>
<evidence type="ECO:0000256" key="2">
    <source>
        <dbReference type="ARBA" id="ARBA00022679"/>
    </source>
</evidence>